<gene>
    <name evidence="1" type="ORF">FE394_13600</name>
</gene>
<organism evidence="1 2">
    <name type="scientific">Xenorhabdus littoralis</name>
    <dbReference type="NCBI Taxonomy" id="2582835"/>
    <lineage>
        <taxon>Bacteria</taxon>
        <taxon>Pseudomonadati</taxon>
        <taxon>Pseudomonadota</taxon>
        <taxon>Gammaproteobacteria</taxon>
        <taxon>Enterobacterales</taxon>
        <taxon>Morganellaceae</taxon>
        <taxon>Xenorhabdus</taxon>
    </lineage>
</organism>
<evidence type="ECO:0000313" key="1">
    <source>
        <dbReference type="EMBL" id="MDX8000204.1"/>
    </source>
</evidence>
<keyword evidence="2" id="KW-1185">Reference proteome</keyword>
<evidence type="ECO:0008006" key="3">
    <source>
        <dbReference type="Google" id="ProtNLM"/>
    </source>
</evidence>
<dbReference type="RefSeq" id="WP_319926912.1">
    <property type="nucleotide sequence ID" value="NZ_VCDP01000053.1"/>
</dbReference>
<proteinExistence type="predicted"/>
<sequence>MKHIIKPLSPNGQLDRNFVNVNIVPRGTEIKYSSGKTARSMTGHVWMTFEGGGREPIDIGWSTGDSLKEGGYDNITHNDGAIYDRVKVKSFKIQMRYDNAERFVDFVNKAPLGEMKNFSKNYNLFTNNCVDFVREALDYSNSNSGKKLLPFFSPDGNYDNLGDIIDENYKTADKWGEEWADENNDELPSPLIIDLNRDGVGTIPEGKVNFDINNNGKKESTGWVDKNDGLLVYDKNSDEKIESGARLFGDSSEVNGKSNFKNGFEALSELDSNNDSIISIEDKEWSKLKIWKDGNSNGVVDKNELMSLSDIGIKEINLKYKDELYIDNSGNRHKEISNVIWDNGSITDIVDVWFKVNSKLREENINASTQQEIHKMINSMAEFSSENVSSSNNQIIPRQDNAVTILTTPLIG</sequence>
<protein>
    <recommendedName>
        <fullName evidence="3">Iron-regulated protein FrpC</fullName>
    </recommendedName>
</protein>
<comment type="caution">
    <text evidence="1">The sequence shown here is derived from an EMBL/GenBank/DDBJ whole genome shotgun (WGS) entry which is preliminary data.</text>
</comment>
<evidence type="ECO:0000313" key="2">
    <source>
        <dbReference type="Proteomes" id="UP001271640"/>
    </source>
</evidence>
<dbReference type="PANTHER" id="PTHR39431:SF1">
    <property type="entry name" value="FRPA_C-RELATED PROTEIN"/>
    <property type="match status" value="1"/>
</dbReference>
<dbReference type="Proteomes" id="UP001271640">
    <property type="component" value="Unassembled WGS sequence"/>
</dbReference>
<dbReference type="PANTHER" id="PTHR39431">
    <property type="entry name" value="FRPA/C-RELATED PROTEIN"/>
    <property type="match status" value="1"/>
</dbReference>
<accession>A0ABU4SNQ4</accession>
<dbReference type="EMBL" id="VCDP01000053">
    <property type="protein sequence ID" value="MDX8000204.1"/>
    <property type="molecule type" value="Genomic_DNA"/>
</dbReference>
<reference evidence="2" key="1">
    <citation type="journal article" date="2024" name="Toxins">
        <title>Genome Sequence Analysis of Native Xenorhabdus Strains Isolated from Entomopathogenic Nematodes in Argentina.</title>
        <authorList>
            <person name="Palma L."/>
            <person name="Frizzo L."/>
            <person name="Kaiser S."/>
            <person name="Berry C."/>
            <person name="Caballero P."/>
            <person name="Bode H.B."/>
            <person name="Del Valle E.E."/>
        </authorList>
    </citation>
    <scope>NUCLEOTIDE SEQUENCE [LARGE SCALE GENOMIC DNA]</scope>
    <source>
        <strain evidence="2">Reich</strain>
    </source>
</reference>
<name>A0ABU4SNQ4_9GAMM</name>